<gene>
    <name evidence="1" type="ORF">BDR25DRAFT_76638</name>
</gene>
<organism evidence="1 2">
    <name type="scientific">Lindgomyces ingoldianus</name>
    <dbReference type="NCBI Taxonomy" id="673940"/>
    <lineage>
        <taxon>Eukaryota</taxon>
        <taxon>Fungi</taxon>
        <taxon>Dikarya</taxon>
        <taxon>Ascomycota</taxon>
        <taxon>Pezizomycotina</taxon>
        <taxon>Dothideomycetes</taxon>
        <taxon>Pleosporomycetidae</taxon>
        <taxon>Pleosporales</taxon>
        <taxon>Lindgomycetaceae</taxon>
        <taxon>Lindgomyces</taxon>
    </lineage>
</organism>
<comment type="caution">
    <text evidence="1">The sequence shown here is derived from an EMBL/GenBank/DDBJ whole genome shotgun (WGS) entry which is preliminary data.</text>
</comment>
<evidence type="ECO:0000313" key="2">
    <source>
        <dbReference type="Proteomes" id="UP000799755"/>
    </source>
</evidence>
<dbReference type="EMBL" id="MU003524">
    <property type="protein sequence ID" value="KAF2466642.1"/>
    <property type="molecule type" value="Genomic_DNA"/>
</dbReference>
<reference evidence="1" key="1">
    <citation type="journal article" date="2020" name="Stud. Mycol.">
        <title>101 Dothideomycetes genomes: a test case for predicting lifestyles and emergence of pathogens.</title>
        <authorList>
            <person name="Haridas S."/>
            <person name="Albert R."/>
            <person name="Binder M."/>
            <person name="Bloem J."/>
            <person name="Labutti K."/>
            <person name="Salamov A."/>
            <person name="Andreopoulos B."/>
            <person name="Baker S."/>
            <person name="Barry K."/>
            <person name="Bills G."/>
            <person name="Bluhm B."/>
            <person name="Cannon C."/>
            <person name="Castanera R."/>
            <person name="Culley D."/>
            <person name="Daum C."/>
            <person name="Ezra D."/>
            <person name="Gonzalez J."/>
            <person name="Henrissat B."/>
            <person name="Kuo A."/>
            <person name="Liang C."/>
            <person name="Lipzen A."/>
            <person name="Lutzoni F."/>
            <person name="Magnuson J."/>
            <person name="Mondo S."/>
            <person name="Nolan M."/>
            <person name="Ohm R."/>
            <person name="Pangilinan J."/>
            <person name="Park H.-J."/>
            <person name="Ramirez L."/>
            <person name="Alfaro M."/>
            <person name="Sun H."/>
            <person name="Tritt A."/>
            <person name="Yoshinaga Y."/>
            <person name="Zwiers L.-H."/>
            <person name="Turgeon B."/>
            <person name="Goodwin S."/>
            <person name="Spatafora J."/>
            <person name="Crous P."/>
            <person name="Grigoriev I."/>
        </authorList>
    </citation>
    <scope>NUCLEOTIDE SEQUENCE</scope>
    <source>
        <strain evidence="1">ATCC 200398</strain>
    </source>
</reference>
<accession>A0ACB6QKJ2</accession>
<name>A0ACB6QKJ2_9PLEO</name>
<evidence type="ECO:0000313" key="1">
    <source>
        <dbReference type="EMBL" id="KAF2466642.1"/>
    </source>
</evidence>
<proteinExistence type="predicted"/>
<keyword evidence="2" id="KW-1185">Reference proteome</keyword>
<sequence length="2482" mass="273217">MFVPPPSEPIAVVGSSCRFAGGATSPSKFWELLSAPPDLSREVPTTRFNPHAFYHPDGEYHGTTNSIKAYWLEQDHREFDAAFFNITPREAEALDPQQRMTLEVVYEALESAGYTLDRYFGQNVGVFAGLMTADYDTLSGRDELTASQYYATGNARSLISNRVSYFFNFRGPSMTIDTACSSSLVALHQAVHSLRSRESVMACVTGANLLLTPEQFIVEASLHMLSPTGKCRMWDISADGYARGEGVAAIFLKPLSRALADGDEIEAVIRQTGVNSDGRTPGITLPNPAAQANLIKDTYLRAGLDLRNAADRCQYFEAHGTGTQAGDPREASAIYEAFFEPIASSPPEGSGVAKGFDVTTESRAFGGSREPEGPGKLLVGSVKTAIGHTEGAAGLAGLLKVIQAMKHGKVPPNLHMHTLNPNVSPFSKNLRIPTTLESWPQVPTGQPLRASVNSFGFGGTNAHAIVELFDSQIHAKHILTISEDRADTPTKKKESSRPVPLLLSANSRRSLRSSIELLKDFILKNSHINCNRLALKLSSRTCFPYRLSLPVTTTPGMIKALDDVLSISTDQLGFRAAGVQGQPRILAVFTGQGAQWPKMSSTLFLSNEVYRSSIRKLDQILKACRDPPQWSLEEQIFAEKGMSRVHEAAVSQPLCTALQIGLVDLLRSLEVLFHSVVGHSSGEIGAAYAAGRLSAKDAILISYYRGEVAHLAEGTNSEKGAMLAVGLSSDEADEFCKAPQFEGKLFVAANNSPSSVTLSGDTESIDAASSALVKSGKFARRLLVDTAYHSPHMTKPAAAYIEALRRCGIKSLPGRSDVRWSSSVEGYGEMLNQSVAMEYWRDNMTNSVRFRDALESALAKHGPFDCVVEIGPHPALKGPSIQTMKPTISPVPPYIGFLDRNKDDSVAFAESIGSIWCTSGPHAINIPKYIQSSPKDDLSRCKISDMPSYPWDHSQIHYRETRISRQYHSRSDPPHELLGVRTRDDNEHNLRWRNILKVDKVPWLNHHKFQGQALVPASAYCIMALDAARVHLKAGKQFATSVQLLNLTIESGINLEPNSQGTEILFSLQIMPHRPSDPEIEASFTLTSCPADGTTTPKMNMHGNMRMVLGEPMLGLLPPRQTENSETLPADTKAFYRMMDETGLVYSGPFRSLQTIDRRLNYAATTLKRYHSEDTTQLSVSPATLDSCFQSAFLSYAFAGDKSLWTPFLPVSIQSLTFNLAYCNQPKPITDELLRVDSYCTHIGNPSLTSKAIITVDIGIANEQGDTEIQVEGLVVAAFANTRPEDDHELYLHSVLDVDPEDEIVQSYNGEDSGYDPSFIEECARVTNFILRKNNKAIPFKLALPSVARTPFIFLHHDGWASDDENSLQSLMFDSDYSSSLELISAVGKTRSELLLELLPHVIASGHSMHHFNEHVGRVIQQISHKYPQIQVLDMSDPESGLTKQILRNPRLHLGGFTVANFTPSVTSPRDIDKLNMRRSYVTTVDVDLNKDLIEQTPPAVSFDLVLLSASILQSKSTGKIMREIRSIMKTGGFLLLLDSPNIVLTDRLHGLPTAFPSELPTPSEWPDVLENCNFGQVARYSNQVFPSGFSIFVRQAIDPQLAIPHRLLEEESREIVEHLLIIGGTSAYTSSLGNELQELLGSFCHTITLRDSFDTLEAEDIGECTATIIAADLDESVMSNMTEERITQLKDLMRPKMKAMWLTLGARYSNPDHAATFGFTRTIAAEIPNLTVRNLDLERTEGSSLLVAEMFLGMIVDDGVSHWHPDGRSWISEREIFMEDGRRLISRVLPFEPGNSRVNSSRRIVSDSVTSANTALTVKQNGKQVTLETAALENLPPRDVNGNISTIQVSYSSLNLVPITDNYAAYICIGNDMTTGNLVVAPSAANSSYISMPSTRVYSLKAETRPLDLLNSVTRFAIAATIARKARGRSLVLIEPDTYTLHAIQQIYEARISIVRTSANDEAPNLGVRTLGIHPRTPISRIKALLSSFNALVVSFLPENDDFSQKIRHCFPEACQFLPPPVLSDSNTNIGDGGFSSARLSWVGAISAALDGLDNTAPRSFHTNTISVPSLLETRHPFPLFTIIDWKAERMVSRIVSPLVSHRMLRPDRTYILVGLTRDMGQSLSRFFIDLGAKHIVLASRNPNMHPKWKDELVSTHGVEIAIEKLDVTDIVNVRRFKAKLSQSMPPVAGVVNGAMVLDDRVFAQMTLKTWNRVLHPKTIGSKNLDSVFSDPEMEFFIMTSSFAAIGGHPGQSNYAAANMYMNGLAANRRAHGVAGSVLNIGVIYGLGFLLREKQNLYAGLEREGYPPISERDLHHMFHEAILAGRPNVPDQPLDLTTGLSRYRADSPDLLFWQMDPRFCHFTKHNGTQDSAEATKAQQSLKDQIANLESAPKIADVVSAFFVEKLETLLVLPGGSVSREQNMTDLGVDSLIVVELRNWFYKMIERDVPALKILGARSIHRLCLDIAEQINASCPSTDSAN</sequence>
<dbReference type="Proteomes" id="UP000799755">
    <property type="component" value="Unassembled WGS sequence"/>
</dbReference>
<protein>
    <submittedName>
        <fullName evidence="1">Beta-ketoacyl synthase domain-containing protein</fullName>
    </submittedName>
</protein>